<dbReference type="AlphaFoldDB" id="A0B6M2"/>
<organism evidence="1 2">
    <name type="scientific">Methanothrix thermoacetophila (strain DSM 6194 / JCM 14653 / NBRC 101360 / PT)</name>
    <name type="common">Methanosaeta thermophila</name>
    <dbReference type="NCBI Taxonomy" id="349307"/>
    <lineage>
        <taxon>Archaea</taxon>
        <taxon>Methanobacteriati</taxon>
        <taxon>Methanobacteriota</taxon>
        <taxon>Stenosarchaea group</taxon>
        <taxon>Methanomicrobia</taxon>
        <taxon>Methanotrichales</taxon>
        <taxon>Methanotrichaceae</taxon>
        <taxon>Methanothrix</taxon>
    </lineage>
</organism>
<sequence length="96" mass="10251">MRRMHGHIGIFVFTLLVLLTPAVCMDSELMGLLNSYEDPLMTSLDLAFLLVTHGLDATPANGYVVVVAGNATYTLIPNGDKPGLAEVYIDAPDAMG</sequence>
<evidence type="ECO:0000313" key="2">
    <source>
        <dbReference type="Proteomes" id="UP000000674"/>
    </source>
</evidence>
<dbReference type="KEGG" id="mtp:Mthe_0555"/>
<accession>A0B6M2</accession>
<reference evidence="1 2" key="1">
    <citation type="submission" date="2006-10" db="EMBL/GenBank/DDBJ databases">
        <title>Complete sequence of Methanosaeta thermophila PT.</title>
        <authorList>
            <consortium name="US DOE Joint Genome Institute"/>
            <person name="Copeland A."/>
            <person name="Lucas S."/>
            <person name="Lapidus A."/>
            <person name="Barry K."/>
            <person name="Detter J.C."/>
            <person name="Glavina del Rio T."/>
            <person name="Hammon N."/>
            <person name="Israni S."/>
            <person name="Pitluck S."/>
            <person name="Chain P."/>
            <person name="Malfatti S."/>
            <person name="Shin M."/>
            <person name="Vergez L."/>
            <person name="Schmutz J."/>
            <person name="Larimer F."/>
            <person name="Land M."/>
            <person name="Hauser L."/>
            <person name="Kyrpides N."/>
            <person name="Kim E."/>
            <person name="Smith K.S."/>
            <person name="Ingram-Smith C."/>
            <person name="Richardson P."/>
        </authorList>
    </citation>
    <scope>NUCLEOTIDE SEQUENCE [LARGE SCALE GENOMIC DNA]</scope>
    <source>
        <strain evidence="2">DSM 6194 / JCM 14653 / NBRC 101360 / PT</strain>
    </source>
</reference>
<keyword evidence="2" id="KW-1185">Reference proteome</keyword>
<gene>
    <name evidence="1" type="ordered locus">Mthe_0555</name>
</gene>
<proteinExistence type="predicted"/>
<dbReference type="HOGENOM" id="CLU_2366269_0_0_2"/>
<evidence type="ECO:0000313" key="1">
    <source>
        <dbReference type="EMBL" id="ABK14346.1"/>
    </source>
</evidence>
<dbReference type="Proteomes" id="UP000000674">
    <property type="component" value="Chromosome"/>
</dbReference>
<dbReference type="EMBL" id="CP000477">
    <property type="protein sequence ID" value="ABK14346.1"/>
    <property type="molecule type" value="Genomic_DNA"/>
</dbReference>
<protein>
    <submittedName>
        <fullName evidence="1">Uncharacterized protein</fullName>
    </submittedName>
</protein>
<name>A0B6M2_METTP</name>